<sequence length="185" mass="21469">MRYEIIGKNGFVATDAIKAYVVKKLDKIVNMFDVRVIDTVRVVLRVYKEYSKVEVTIPAPYIILRSEVRDPDMYAAIDKSVDKLTAQIRRHKSKIRHHFEKRGQEVFSTEFSLEAMDKEVKARQLVKSKKFSIKPMSVEDAIAQMELSGHDFFIFLDEKTNNPQIVYAREDGDYAVIEATPEVYK</sequence>
<dbReference type="GeneID" id="41338488"/>
<comment type="similarity">
    <text evidence="2">Belongs to the HPF/YfiA ribosome-associated protein family. Long HPF subfamily.</text>
</comment>
<reference evidence="4 5" key="1">
    <citation type="submission" date="2019-07" db="EMBL/GenBank/DDBJ databases">
        <title>Genome sequence of Acholeplasma laidlawii strain with increased resistance to erythromycin.</title>
        <authorList>
            <person name="Medvedeva E.S."/>
            <person name="Baranova N.B."/>
            <person name="Siniagina M.N."/>
            <person name="Mouzykantov A."/>
            <person name="Chernova O.A."/>
            <person name="Chernov V.M."/>
        </authorList>
    </citation>
    <scope>NUCLEOTIDE SEQUENCE [LARGE SCALE GENOMIC DNA]</scope>
    <source>
        <strain evidence="4 5">PG8REry</strain>
    </source>
</reference>
<comment type="subcellular location">
    <subcellularLocation>
        <location evidence="2">Cytoplasm</location>
    </subcellularLocation>
</comment>
<dbReference type="OMA" id="KYFAMPP"/>
<organism evidence="4 5">
    <name type="scientific">Acholeplasma laidlawii</name>
    <dbReference type="NCBI Taxonomy" id="2148"/>
    <lineage>
        <taxon>Bacteria</taxon>
        <taxon>Bacillati</taxon>
        <taxon>Mycoplasmatota</taxon>
        <taxon>Mollicutes</taxon>
        <taxon>Acholeplasmatales</taxon>
        <taxon>Acholeplasmataceae</taxon>
        <taxon>Acholeplasma</taxon>
    </lineage>
</organism>
<keyword evidence="2" id="KW-0963">Cytoplasm</keyword>
<dbReference type="HAMAP" id="MF_00839">
    <property type="entry name" value="HPF"/>
    <property type="match status" value="1"/>
</dbReference>
<dbReference type="GO" id="GO:0045900">
    <property type="term" value="P:negative regulation of translational elongation"/>
    <property type="evidence" value="ECO:0007669"/>
    <property type="project" value="TreeGrafter"/>
</dbReference>
<evidence type="ECO:0000259" key="3">
    <source>
        <dbReference type="Pfam" id="PF16321"/>
    </source>
</evidence>
<evidence type="ECO:0000256" key="1">
    <source>
        <dbReference type="ARBA" id="ARBA00022845"/>
    </source>
</evidence>
<dbReference type="Proteomes" id="UP000315938">
    <property type="component" value="Unassembled WGS sequence"/>
</dbReference>
<dbReference type="EMBL" id="VKID01000001">
    <property type="protein sequence ID" value="TRY00248.1"/>
    <property type="molecule type" value="Genomic_DNA"/>
</dbReference>
<dbReference type="AlphaFoldDB" id="A0A553IJ98"/>
<dbReference type="CDD" id="cd00552">
    <property type="entry name" value="RaiA"/>
    <property type="match status" value="1"/>
</dbReference>
<dbReference type="InterPro" id="IPR050574">
    <property type="entry name" value="HPF/YfiA_ribosome-assoc"/>
</dbReference>
<dbReference type="Pfam" id="PF02482">
    <property type="entry name" value="Ribosomal_S30AE"/>
    <property type="match status" value="1"/>
</dbReference>
<dbReference type="GO" id="GO:0022627">
    <property type="term" value="C:cytosolic small ribosomal subunit"/>
    <property type="evidence" value="ECO:0007669"/>
    <property type="project" value="TreeGrafter"/>
</dbReference>
<dbReference type="InterPro" id="IPR003489">
    <property type="entry name" value="RHF/RaiA"/>
</dbReference>
<evidence type="ECO:0000313" key="5">
    <source>
        <dbReference type="Proteomes" id="UP000315938"/>
    </source>
</evidence>
<dbReference type="PANTHER" id="PTHR33231:SF1">
    <property type="entry name" value="30S RIBOSOMAL PROTEIN"/>
    <property type="match status" value="1"/>
</dbReference>
<name>A0A553IJ98_ACHLA</name>
<dbReference type="Gene3D" id="3.30.160.100">
    <property type="entry name" value="Ribosome hibernation promotion factor-like"/>
    <property type="match status" value="1"/>
</dbReference>
<dbReference type="SUPFAM" id="SSF69754">
    <property type="entry name" value="Ribosome binding protein Y (YfiA homologue)"/>
    <property type="match status" value="1"/>
</dbReference>
<dbReference type="InterPro" id="IPR034694">
    <property type="entry name" value="HPF_long/plastid"/>
</dbReference>
<gene>
    <name evidence="4" type="primary">raiA</name>
    <name evidence="2" type="synonym">hpf</name>
    <name evidence="4" type="ORF">FNV44_04145</name>
</gene>
<evidence type="ECO:0000313" key="4">
    <source>
        <dbReference type="EMBL" id="TRY00248.1"/>
    </source>
</evidence>
<comment type="caution">
    <text evidence="4">The sequence shown here is derived from an EMBL/GenBank/DDBJ whole genome shotgun (WGS) entry which is preliminary data.</text>
</comment>
<dbReference type="InterPro" id="IPR036567">
    <property type="entry name" value="RHF-like"/>
</dbReference>
<evidence type="ECO:0000256" key="2">
    <source>
        <dbReference type="HAMAP-Rule" id="MF_00839"/>
    </source>
</evidence>
<dbReference type="Gene3D" id="3.30.505.50">
    <property type="entry name" value="Sigma 54 modulation/S30EA ribosomal protein, C-terminal domain"/>
    <property type="match status" value="1"/>
</dbReference>
<comment type="function">
    <text evidence="2">Required for dimerization of active 70S ribosomes into 100S ribosomes in stationary phase; 100S ribosomes are translationally inactive and sometimes present during exponential growth.</text>
</comment>
<proteinExistence type="inferred from homology"/>
<comment type="subunit">
    <text evidence="2">Interacts with 100S ribosomes.</text>
</comment>
<dbReference type="GO" id="GO:0043024">
    <property type="term" value="F:ribosomal small subunit binding"/>
    <property type="evidence" value="ECO:0007669"/>
    <property type="project" value="TreeGrafter"/>
</dbReference>
<protein>
    <recommendedName>
        <fullName evidence="2">Ribosome hibernation promoting factor</fullName>
        <shortName evidence="2">HPF</shortName>
    </recommendedName>
</protein>
<dbReference type="RefSeq" id="WP_012242253.1">
    <property type="nucleotide sequence ID" value="NZ_CP103951.1"/>
</dbReference>
<keyword evidence="1 2" id="KW-0810">Translation regulation</keyword>
<feature type="domain" description="Sigma 54 modulation/S30EA ribosomal protein C-terminal" evidence="3">
    <location>
        <begin position="122"/>
        <end position="175"/>
    </location>
</feature>
<dbReference type="Pfam" id="PF16321">
    <property type="entry name" value="Ribosom_S30AE_C"/>
    <property type="match status" value="1"/>
</dbReference>
<accession>A0A553IJ98</accession>
<dbReference type="NCBIfam" id="TIGR00741">
    <property type="entry name" value="yfiA"/>
    <property type="match status" value="1"/>
</dbReference>
<dbReference type="InterPro" id="IPR032528">
    <property type="entry name" value="Ribosom_S30AE_C"/>
</dbReference>
<dbReference type="InterPro" id="IPR038416">
    <property type="entry name" value="Ribosom_S30AE_C_sf"/>
</dbReference>
<dbReference type="PANTHER" id="PTHR33231">
    <property type="entry name" value="30S RIBOSOMAL PROTEIN"/>
    <property type="match status" value="1"/>
</dbReference>